<dbReference type="CDD" id="cd00106">
    <property type="entry name" value="KISc"/>
    <property type="match status" value="1"/>
</dbReference>
<evidence type="ECO:0000313" key="11">
    <source>
        <dbReference type="EMBL" id="KAK4526146.1"/>
    </source>
</evidence>
<evidence type="ECO:0000256" key="6">
    <source>
        <dbReference type="ARBA" id="ARBA00034488"/>
    </source>
</evidence>
<dbReference type="InterPro" id="IPR019821">
    <property type="entry name" value="Kinesin_motor_CS"/>
</dbReference>
<dbReference type="GO" id="GO:0003777">
    <property type="term" value="F:microtubule motor activity"/>
    <property type="evidence" value="ECO:0007669"/>
    <property type="project" value="InterPro"/>
</dbReference>
<dbReference type="PANTHER" id="PTHR37739">
    <property type="entry name" value="KINESIN-LIKE PROTEIN KIN-12D"/>
    <property type="match status" value="1"/>
</dbReference>
<keyword evidence="4 9" id="KW-0175">Coiled coil</keyword>
<keyword evidence="12" id="KW-1185">Reference proteome</keyword>
<accession>A0AAV9IFY5</accession>
<dbReference type="Proteomes" id="UP001300502">
    <property type="component" value="Unassembled WGS sequence"/>
</dbReference>
<comment type="similarity">
    <text evidence="6">Belongs to the TRAFAC class myosin-kinesin ATPase superfamily. Kinesin family. KIN-12 subfamily.</text>
</comment>
<feature type="binding site" evidence="7">
    <location>
        <begin position="87"/>
        <end position="94"/>
    </location>
    <ligand>
        <name>ATP</name>
        <dbReference type="ChEBI" id="CHEBI:30616"/>
    </ligand>
</feature>
<keyword evidence="5 7" id="KW-0505">Motor protein</keyword>
<dbReference type="InterPro" id="IPR001752">
    <property type="entry name" value="Kinesin_motor_dom"/>
</dbReference>
<evidence type="ECO:0000256" key="2">
    <source>
        <dbReference type="ARBA" id="ARBA00022741"/>
    </source>
</evidence>
<dbReference type="GO" id="GO:0005874">
    <property type="term" value="C:microtubule"/>
    <property type="evidence" value="ECO:0007669"/>
    <property type="project" value="UniProtKB-KW"/>
</dbReference>
<organism evidence="11 12">
    <name type="scientific">Galdieria yellowstonensis</name>
    <dbReference type="NCBI Taxonomy" id="3028027"/>
    <lineage>
        <taxon>Eukaryota</taxon>
        <taxon>Rhodophyta</taxon>
        <taxon>Bangiophyceae</taxon>
        <taxon>Galdieriales</taxon>
        <taxon>Galdieriaceae</taxon>
        <taxon>Galdieria</taxon>
    </lineage>
</organism>
<dbReference type="GO" id="GO:0007018">
    <property type="term" value="P:microtubule-based movement"/>
    <property type="evidence" value="ECO:0007669"/>
    <property type="project" value="InterPro"/>
</dbReference>
<dbReference type="FunFam" id="3.40.850.10:FF:000082">
    <property type="entry name" value="OSM3-like kinesin"/>
    <property type="match status" value="1"/>
</dbReference>
<feature type="coiled-coil region" evidence="9">
    <location>
        <begin position="737"/>
        <end position="789"/>
    </location>
</feature>
<evidence type="ECO:0000256" key="3">
    <source>
        <dbReference type="ARBA" id="ARBA00022840"/>
    </source>
</evidence>
<evidence type="ECO:0000259" key="10">
    <source>
        <dbReference type="PROSITE" id="PS50067"/>
    </source>
</evidence>
<evidence type="ECO:0000256" key="1">
    <source>
        <dbReference type="ARBA" id="ARBA00022701"/>
    </source>
</evidence>
<evidence type="ECO:0000256" key="9">
    <source>
        <dbReference type="SAM" id="Coils"/>
    </source>
</evidence>
<gene>
    <name evidence="11" type="ORF">GAYE_SCF20G4060</name>
</gene>
<evidence type="ECO:0000256" key="8">
    <source>
        <dbReference type="RuleBase" id="RU000394"/>
    </source>
</evidence>
<keyword evidence="3 7" id="KW-0067">ATP-binding</keyword>
<dbReference type="InterPro" id="IPR036961">
    <property type="entry name" value="Kinesin_motor_dom_sf"/>
</dbReference>
<dbReference type="InterPro" id="IPR027417">
    <property type="entry name" value="P-loop_NTPase"/>
</dbReference>
<proteinExistence type="inferred from homology"/>
<dbReference type="GO" id="GO:0008017">
    <property type="term" value="F:microtubule binding"/>
    <property type="evidence" value="ECO:0007669"/>
    <property type="project" value="InterPro"/>
</dbReference>
<dbReference type="InterPro" id="IPR044986">
    <property type="entry name" value="KIF15/KIN-12"/>
</dbReference>
<name>A0AAV9IFY5_9RHOD</name>
<feature type="domain" description="Kinesin motor" evidence="10">
    <location>
        <begin position="9"/>
        <end position="346"/>
    </location>
</feature>
<dbReference type="PROSITE" id="PS00411">
    <property type="entry name" value="KINESIN_MOTOR_1"/>
    <property type="match status" value="1"/>
</dbReference>
<evidence type="ECO:0000313" key="12">
    <source>
        <dbReference type="Proteomes" id="UP001300502"/>
    </source>
</evidence>
<dbReference type="Pfam" id="PF00225">
    <property type="entry name" value="Kinesin"/>
    <property type="match status" value="1"/>
</dbReference>
<dbReference type="SMART" id="SM00129">
    <property type="entry name" value="KISc"/>
    <property type="match status" value="1"/>
</dbReference>
<dbReference type="EMBL" id="JANCYU010000037">
    <property type="protein sequence ID" value="KAK4526146.1"/>
    <property type="molecule type" value="Genomic_DNA"/>
</dbReference>
<dbReference type="Gene3D" id="3.40.850.10">
    <property type="entry name" value="Kinesin motor domain"/>
    <property type="match status" value="1"/>
</dbReference>
<dbReference type="PANTHER" id="PTHR37739:SF8">
    <property type="entry name" value="KINESIN-LIKE PROTEIN KIN-12D"/>
    <property type="match status" value="1"/>
</dbReference>
<dbReference type="PROSITE" id="PS50067">
    <property type="entry name" value="KINESIN_MOTOR_2"/>
    <property type="match status" value="1"/>
</dbReference>
<protein>
    <recommendedName>
        <fullName evidence="8">Kinesin-like protein</fullName>
    </recommendedName>
</protein>
<evidence type="ECO:0000256" key="4">
    <source>
        <dbReference type="ARBA" id="ARBA00023054"/>
    </source>
</evidence>
<keyword evidence="1 8" id="KW-0493">Microtubule</keyword>
<evidence type="ECO:0000256" key="7">
    <source>
        <dbReference type="PROSITE-ProRule" id="PRU00283"/>
    </source>
</evidence>
<dbReference type="AlphaFoldDB" id="A0AAV9IFY5"/>
<feature type="coiled-coil region" evidence="9">
    <location>
        <begin position="646"/>
        <end position="694"/>
    </location>
</feature>
<dbReference type="SUPFAM" id="SSF52540">
    <property type="entry name" value="P-loop containing nucleoside triphosphate hydrolases"/>
    <property type="match status" value="1"/>
</dbReference>
<dbReference type="GO" id="GO:0005524">
    <property type="term" value="F:ATP binding"/>
    <property type="evidence" value="ECO:0007669"/>
    <property type="project" value="UniProtKB-UniRule"/>
</dbReference>
<keyword evidence="2 7" id="KW-0547">Nucleotide-binding</keyword>
<comment type="caution">
    <text evidence="11">The sequence shown here is derived from an EMBL/GenBank/DDBJ whole genome shotgun (WGS) entry which is preliminary data.</text>
</comment>
<sequence>MAENHSAESVRVVVRVRPLVSAEQEQSVVQVQGSQVIYVQDPDAAKKFSFDRIFDSDTKQTTVFEEIAKPIAEDVMQGYNGTIFAYGQTGSGKTFTMQGKEDGIRSNDPAAKESRGIIPQVLEYLFQRMEKDKSEKNMVNYTVKCSYLQVYNEMITDLLYSGTPHPLNIREDSKRGVYVDGLSEEVIHGPQDCYQLLMRGLHNRAVGATAMNQESSRSHAVLTITIERNECKENKVWSKRISKLNLVDLAGSERQKKTNTTGKSLKEAANINRSLSVLGYVIMALVDVAGGRERHINYRDSKLTFLLRDSLGGNAKTCIIATISPSEKNISETLSTLKFAQRAKCVKNRATIQEETTGNVMQLQVEIKRLQEFVRQLLSEREQLVQNNSNQSTPNGKTPSLVTVKRQDLAITTPPVSEEESNQAESEDVTLSGSAIKELQQMLLMTEQRGKETEDTKRYLETQLEDITNQYRRYKDSIRSIHLVLKKVVSFMQEFTPQGHHQRLDSGVIDMEASSSASVEEEEEEIQQLEETAEYLQKGLIRFKQFVEAKKKEVNNLREEVGEKQSCLTNLRTQMEQLTANSSHHRDHSEQYAYFRSQVIQSIRTNVDDDSFQANVWDPEKLADVEFLQYKIAEILQSEASKDELIQSILAEKARIESQRDAAQSEVDRILHSLEIEKENSKMLEEQLKKIQNNQDHQGIGEEALRKKLVQSESKIQSLENFRKQMQRLVDQQAIEIQTWKKRAQSISDELVSARKEYETHERSRSEQLQRLMNELIKQRRQIILAEERIAAASVIQKEIQQHFDQSQYLREGRGGAISSFVNGLEYIAEQVISKLFGTTKPNNNGSNHPQYGFAGSLVHSKDIPLETMARLGGELEQSAKAAEAALSRMDNNIEMFSHSRSSSKDTSETITV</sequence>
<reference evidence="11 12" key="1">
    <citation type="submission" date="2022-07" db="EMBL/GenBank/DDBJ databases">
        <title>Genome-wide signatures of adaptation to extreme environments.</title>
        <authorList>
            <person name="Cho C.H."/>
            <person name="Yoon H.S."/>
        </authorList>
    </citation>
    <scope>NUCLEOTIDE SEQUENCE [LARGE SCALE GENOMIC DNA]</scope>
    <source>
        <strain evidence="11 12">108.79 E11</strain>
    </source>
</reference>
<feature type="coiled-coil region" evidence="9">
    <location>
        <begin position="360"/>
        <end position="387"/>
    </location>
</feature>
<evidence type="ECO:0000256" key="5">
    <source>
        <dbReference type="ARBA" id="ARBA00023175"/>
    </source>
</evidence>
<feature type="coiled-coil region" evidence="9">
    <location>
        <begin position="512"/>
        <end position="539"/>
    </location>
</feature>
<dbReference type="PRINTS" id="PR00380">
    <property type="entry name" value="KINESINHEAVY"/>
</dbReference>